<dbReference type="InterPro" id="IPR004532">
    <property type="entry name" value="Phe-tRNA-ligase_IIc_bsu_bact"/>
</dbReference>
<dbReference type="PROSITE" id="PS51447">
    <property type="entry name" value="FDX_ACB"/>
    <property type="match status" value="1"/>
</dbReference>
<keyword evidence="4 15" id="KW-0963">Cytoplasm</keyword>
<dbReference type="HAMAP" id="MF_00283">
    <property type="entry name" value="Phe_tRNA_synth_beta1"/>
    <property type="match status" value="1"/>
</dbReference>
<dbReference type="GO" id="GO:0000049">
    <property type="term" value="F:tRNA binding"/>
    <property type="evidence" value="ECO:0007669"/>
    <property type="project" value="UniProtKB-UniRule"/>
</dbReference>
<feature type="binding site" evidence="15">
    <location>
        <position position="469"/>
    </location>
    <ligand>
        <name>Mg(2+)</name>
        <dbReference type="ChEBI" id="CHEBI:18420"/>
        <note>shared with alpha subunit</note>
    </ligand>
</feature>
<keyword evidence="12 15" id="KW-0648">Protein biosynthesis</keyword>
<keyword evidence="6 15" id="KW-0436">Ligase</keyword>
<dbReference type="InterPro" id="IPR045060">
    <property type="entry name" value="Phe-tRNA-ligase_IIc_bsu"/>
</dbReference>
<keyword evidence="21" id="KW-1185">Reference proteome</keyword>
<protein>
    <recommendedName>
        <fullName evidence="15">Phenylalanine--tRNA ligase beta subunit</fullName>
        <ecNumber evidence="15">6.1.1.20</ecNumber>
    </recommendedName>
    <alternativeName>
        <fullName evidence="15">Phenylalanyl-tRNA synthetase beta subunit</fullName>
        <shortName evidence="15">PheRS</shortName>
    </alternativeName>
</protein>
<proteinExistence type="inferred from homology"/>
<keyword evidence="9 15" id="KW-0067">ATP-binding</keyword>
<evidence type="ECO:0000313" key="21">
    <source>
        <dbReference type="Proteomes" id="UP000256424"/>
    </source>
</evidence>
<keyword evidence="11 16" id="KW-0694">RNA-binding</keyword>
<keyword evidence="13 15" id="KW-0030">Aminoacyl-tRNA synthetase</keyword>
<dbReference type="InterPro" id="IPR041616">
    <property type="entry name" value="PheRS_beta_core"/>
</dbReference>
<comment type="cofactor">
    <cofactor evidence="15">
        <name>Mg(2+)</name>
        <dbReference type="ChEBI" id="CHEBI:18420"/>
    </cofactor>
    <text evidence="15">Binds 2 magnesium ions per tetramer.</text>
</comment>
<name>A0A3D8J886_9HELI</name>
<dbReference type="Proteomes" id="UP000256424">
    <property type="component" value="Unassembled WGS sequence"/>
</dbReference>
<dbReference type="SMART" id="SM00896">
    <property type="entry name" value="FDX-ACB"/>
    <property type="match status" value="1"/>
</dbReference>
<dbReference type="InterPro" id="IPR045864">
    <property type="entry name" value="aa-tRNA-synth_II/BPL/LPL"/>
</dbReference>
<dbReference type="PROSITE" id="PS51483">
    <property type="entry name" value="B5"/>
    <property type="match status" value="1"/>
</dbReference>
<dbReference type="Gene3D" id="3.30.56.10">
    <property type="match status" value="2"/>
</dbReference>
<evidence type="ECO:0000256" key="11">
    <source>
        <dbReference type="ARBA" id="ARBA00022884"/>
    </source>
</evidence>
<dbReference type="InterPro" id="IPR009061">
    <property type="entry name" value="DNA-bd_dom_put_sf"/>
</dbReference>
<feature type="domain" description="B5" evidence="19">
    <location>
        <begin position="408"/>
        <end position="485"/>
    </location>
</feature>
<comment type="catalytic activity">
    <reaction evidence="14 15">
        <text>tRNA(Phe) + L-phenylalanine + ATP = L-phenylalanyl-tRNA(Phe) + AMP + diphosphate + H(+)</text>
        <dbReference type="Rhea" id="RHEA:19413"/>
        <dbReference type="Rhea" id="RHEA-COMP:9668"/>
        <dbReference type="Rhea" id="RHEA-COMP:9699"/>
        <dbReference type="ChEBI" id="CHEBI:15378"/>
        <dbReference type="ChEBI" id="CHEBI:30616"/>
        <dbReference type="ChEBI" id="CHEBI:33019"/>
        <dbReference type="ChEBI" id="CHEBI:58095"/>
        <dbReference type="ChEBI" id="CHEBI:78442"/>
        <dbReference type="ChEBI" id="CHEBI:78531"/>
        <dbReference type="ChEBI" id="CHEBI:456215"/>
        <dbReference type="EC" id="6.1.1.20"/>
    </reaction>
</comment>
<dbReference type="Pfam" id="PF03484">
    <property type="entry name" value="B5"/>
    <property type="match status" value="1"/>
</dbReference>
<dbReference type="AlphaFoldDB" id="A0A3D8J886"/>
<dbReference type="PANTHER" id="PTHR10947:SF0">
    <property type="entry name" value="PHENYLALANINE--TRNA LIGASE BETA SUBUNIT"/>
    <property type="match status" value="1"/>
</dbReference>
<dbReference type="Pfam" id="PF17759">
    <property type="entry name" value="tRNA_synthFbeta"/>
    <property type="match status" value="1"/>
</dbReference>
<evidence type="ECO:0000259" key="18">
    <source>
        <dbReference type="PROSITE" id="PS51447"/>
    </source>
</evidence>
<dbReference type="PROSITE" id="PS50886">
    <property type="entry name" value="TRBD"/>
    <property type="match status" value="1"/>
</dbReference>
<evidence type="ECO:0000256" key="14">
    <source>
        <dbReference type="ARBA" id="ARBA00049255"/>
    </source>
</evidence>
<dbReference type="InterPro" id="IPR036690">
    <property type="entry name" value="Fdx_antiC-bd_sf"/>
</dbReference>
<evidence type="ECO:0000256" key="4">
    <source>
        <dbReference type="ARBA" id="ARBA00022490"/>
    </source>
</evidence>
<dbReference type="SUPFAM" id="SSF55681">
    <property type="entry name" value="Class II aaRS and biotin synthetases"/>
    <property type="match status" value="1"/>
</dbReference>
<feature type="binding site" evidence="15">
    <location>
        <position position="473"/>
    </location>
    <ligand>
        <name>Mg(2+)</name>
        <dbReference type="ChEBI" id="CHEBI:18420"/>
        <note>shared with alpha subunit</note>
    </ligand>
</feature>
<dbReference type="Gene3D" id="3.30.70.380">
    <property type="entry name" value="Ferrodoxin-fold anticodon-binding domain"/>
    <property type="match status" value="1"/>
</dbReference>
<feature type="binding site" evidence="15">
    <location>
        <position position="463"/>
    </location>
    <ligand>
        <name>Mg(2+)</name>
        <dbReference type="ChEBI" id="CHEBI:18420"/>
        <note>shared with alpha subunit</note>
    </ligand>
</feature>
<dbReference type="RefSeq" id="WP_104762551.1">
    <property type="nucleotide sequence ID" value="NZ_FZPM01000005.1"/>
</dbReference>
<evidence type="ECO:0000256" key="5">
    <source>
        <dbReference type="ARBA" id="ARBA00022555"/>
    </source>
</evidence>
<dbReference type="InterPro" id="IPR002547">
    <property type="entry name" value="tRNA-bd_dom"/>
</dbReference>
<dbReference type="InterPro" id="IPR012340">
    <property type="entry name" value="NA-bd_OB-fold"/>
</dbReference>
<evidence type="ECO:0000256" key="1">
    <source>
        <dbReference type="ARBA" id="ARBA00004496"/>
    </source>
</evidence>
<organism evidence="20 21">
    <name type="scientific">Helicobacter aurati</name>
    <dbReference type="NCBI Taxonomy" id="137778"/>
    <lineage>
        <taxon>Bacteria</taxon>
        <taxon>Pseudomonadati</taxon>
        <taxon>Campylobacterota</taxon>
        <taxon>Epsilonproteobacteria</taxon>
        <taxon>Campylobacterales</taxon>
        <taxon>Helicobacteraceae</taxon>
        <taxon>Helicobacter</taxon>
    </lineage>
</organism>
<evidence type="ECO:0000256" key="2">
    <source>
        <dbReference type="ARBA" id="ARBA00008653"/>
    </source>
</evidence>
<dbReference type="InterPro" id="IPR033714">
    <property type="entry name" value="tRNA_bind_bactPheRS"/>
</dbReference>
<feature type="domain" description="FDX-ACB" evidence="18">
    <location>
        <begin position="709"/>
        <end position="803"/>
    </location>
</feature>
<evidence type="ECO:0000256" key="3">
    <source>
        <dbReference type="ARBA" id="ARBA00011209"/>
    </source>
</evidence>
<dbReference type="EC" id="6.1.1.20" evidence="15"/>
<gene>
    <name evidence="15 20" type="primary">pheT</name>
    <name evidence="20" type="ORF">CQA66_00605</name>
</gene>
<comment type="similarity">
    <text evidence="2 15">Belongs to the phenylalanyl-tRNA synthetase beta subunit family. Type 1 subfamily.</text>
</comment>
<comment type="subunit">
    <text evidence="3 15">Tetramer of two alpha and two beta subunits.</text>
</comment>
<dbReference type="NCBIfam" id="NF045760">
    <property type="entry name" value="YtpR"/>
    <property type="match status" value="1"/>
</dbReference>
<evidence type="ECO:0000256" key="16">
    <source>
        <dbReference type="PROSITE-ProRule" id="PRU00209"/>
    </source>
</evidence>
<dbReference type="GO" id="GO:0009328">
    <property type="term" value="C:phenylalanine-tRNA ligase complex"/>
    <property type="evidence" value="ECO:0007669"/>
    <property type="project" value="TreeGrafter"/>
</dbReference>
<evidence type="ECO:0000259" key="17">
    <source>
        <dbReference type="PROSITE" id="PS50886"/>
    </source>
</evidence>
<comment type="caution">
    <text evidence="20">The sequence shown here is derived from an EMBL/GenBank/DDBJ whole genome shotgun (WGS) entry which is preliminary data.</text>
</comment>
<evidence type="ECO:0000256" key="6">
    <source>
        <dbReference type="ARBA" id="ARBA00022598"/>
    </source>
</evidence>
<evidence type="ECO:0000256" key="10">
    <source>
        <dbReference type="ARBA" id="ARBA00022842"/>
    </source>
</evidence>
<keyword evidence="10 15" id="KW-0460">Magnesium</keyword>
<evidence type="ECO:0000313" key="20">
    <source>
        <dbReference type="EMBL" id="RDU73719.1"/>
    </source>
</evidence>
<dbReference type="EMBL" id="NXLW01000001">
    <property type="protein sequence ID" value="RDU73719.1"/>
    <property type="molecule type" value="Genomic_DNA"/>
</dbReference>
<feature type="domain" description="TRNA-binding" evidence="17">
    <location>
        <begin position="39"/>
        <end position="158"/>
    </location>
</feature>
<keyword evidence="7 15" id="KW-0479">Metal-binding</keyword>
<reference evidence="20 21" key="1">
    <citation type="submission" date="2018-04" db="EMBL/GenBank/DDBJ databases">
        <title>Novel Campyloabacter and Helicobacter Species and Strains.</title>
        <authorList>
            <person name="Mannion A.J."/>
            <person name="Shen Z."/>
            <person name="Fox J.G."/>
        </authorList>
    </citation>
    <scope>NUCLEOTIDE SEQUENCE [LARGE SCALE GENOMIC DNA]</scope>
    <source>
        <strain evidence="20 21">MIT 97-5075</strain>
    </source>
</reference>
<feature type="binding site" evidence="15">
    <location>
        <position position="472"/>
    </location>
    <ligand>
        <name>Mg(2+)</name>
        <dbReference type="ChEBI" id="CHEBI:18420"/>
        <note>shared with alpha subunit</note>
    </ligand>
</feature>
<dbReference type="Gene3D" id="2.40.50.140">
    <property type="entry name" value="Nucleic acid-binding proteins"/>
    <property type="match status" value="1"/>
</dbReference>
<dbReference type="InterPro" id="IPR005121">
    <property type="entry name" value="Fdx_antiC-bd"/>
</dbReference>
<dbReference type="CDD" id="cd02796">
    <property type="entry name" value="tRNA_bind_bactPheRS"/>
    <property type="match status" value="1"/>
</dbReference>
<comment type="subcellular location">
    <subcellularLocation>
        <location evidence="1 15">Cytoplasm</location>
    </subcellularLocation>
</comment>
<dbReference type="PANTHER" id="PTHR10947">
    <property type="entry name" value="PHENYLALANYL-TRNA SYNTHETASE BETA CHAIN AND LEUCINE-RICH REPEAT-CONTAINING PROTEIN 47"/>
    <property type="match status" value="1"/>
</dbReference>
<evidence type="ECO:0000256" key="12">
    <source>
        <dbReference type="ARBA" id="ARBA00022917"/>
    </source>
</evidence>
<evidence type="ECO:0000259" key="19">
    <source>
        <dbReference type="PROSITE" id="PS51483"/>
    </source>
</evidence>
<evidence type="ECO:0000256" key="15">
    <source>
        <dbReference type="HAMAP-Rule" id="MF_00283"/>
    </source>
</evidence>
<evidence type="ECO:0000256" key="8">
    <source>
        <dbReference type="ARBA" id="ARBA00022741"/>
    </source>
</evidence>
<dbReference type="Pfam" id="PF03147">
    <property type="entry name" value="FDX-ACB"/>
    <property type="match status" value="1"/>
</dbReference>
<dbReference type="SUPFAM" id="SSF46955">
    <property type="entry name" value="Putative DNA-binding domain"/>
    <property type="match status" value="1"/>
</dbReference>
<dbReference type="Gene3D" id="3.30.930.10">
    <property type="entry name" value="Bira Bifunctional Protein, Domain 2"/>
    <property type="match status" value="1"/>
</dbReference>
<dbReference type="SMART" id="SM00874">
    <property type="entry name" value="B5"/>
    <property type="match status" value="1"/>
</dbReference>
<keyword evidence="5 16" id="KW-0820">tRNA-binding</keyword>
<sequence length="804" mass="90895">MIITSEVLSQFIAINEIDTTILAKTLNTIGLEVEKQYFIEIPKKVIVAKIVKKTQHPNADKLSICEVDTGKEVLQIVCGAKNVSTNQFVALALDGAMLPFSKTDPKSNFTTITHNEIRGVMSYGMLCSSTELGLPQLNDGIMELDSSIGELILGKELSEYNIFQQFVMELSITPNRGDCLSVLGIARDIASVFNLIITNITAKEPNIALGVGRFLQVVPNGDLHSSLMYRIVEIKESYTPLFIALTLAIIGKYKNDFMADLLEYASYMSGVLFNAYPMDSKQISHNATEAKLIIQHNEEGLESVYAETKDGNNSHALHALSVIGVAPYHIESHNYPRTFILEASFIEAEEIAIKLYGKEKARFDDNTMQRSTHGSNPNLEVGMNILCATLNKLDSMLYSGTQEISRSDEPTNIHITFSYICDCIGNTISKEEIAFILKRLHFRIQATYDENFFIVQPPNFRNDIKNRQDIAEEVLRLYGIDKVVPKNLIISPTNQRTQAYKDYIKIRDLRKKALAHGYIECVHYLFDDLAKLEDLGFETLKPEKALLNPITTELNTLRPSLLPHLLESIHKNKQLGYEAIKLFEIGYVYDSDRKPSLQLALMISDFSAAPSYPYPKGIEPDFYTFAQQINNIIGNFTCSNIAQSFIKNKLIHPYQSGNVIKDNESIGIISKLHPNIARHYKLDSVFFCEINLSLLLHKISQHKQAKNFSKYQANKRDITILIDKNISFNAIRTEIEHTLREEQIEIIKTFYPLDTFTENDSLCALSIRFVFQSMSGTLNESQMQNVLEKLLDKLAAKFQITLKV</sequence>
<keyword evidence="8 15" id="KW-0547">Nucleotide-binding</keyword>
<dbReference type="GO" id="GO:0004826">
    <property type="term" value="F:phenylalanine-tRNA ligase activity"/>
    <property type="evidence" value="ECO:0007669"/>
    <property type="project" value="UniProtKB-UniRule"/>
</dbReference>
<dbReference type="SUPFAM" id="SSF50249">
    <property type="entry name" value="Nucleic acid-binding proteins"/>
    <property type="match status" value="1"/>
</dbReference>
<evidence type="ECO:0000256" key="7">
    <source>
        <dbReference type="ARBA" id="ARBA00022723"/>
    </source>
</evidence>
<dbReference type="SUPFAM" id="SSF54991">
    <property type="entry name" value="Anticodon-binding domain of PheRS"/>
    <property type="match status" value="1"/>
</dbReference>
<dbReference type="GO" id="GO:0000287">
    <property type="term" value="F:magnesium ion binding"/>
    <property type="evidence" value="ECO:0007669"/>
    <property type="project" value="UniProtKB-UniRule"/>
</dbReference>
<evidence type="ECO:0000256" key="13">
    <source>
        <dbReference type="ARBA" id="ARBA00023146"/>
    </source>
</evidence>
<dbReference type="InterPro" id="IPR005147">
    <property type="entry name" value="tRNA_synthase_B5-dom"/>
</dbReference>
<dbReference type="OrthoDB" id="9805455at2"/>
<dbReference type="Pfam" id="PF01588">
    <property type="entry name" value="tRNA_bind"/>
    <property type="match status" value="1"/>
</dbReference>
<evidence type="ECO:0000256" key="9">
    <source>
        <dbReference type="ARBA" id="ARBA00022840"/>
    </source>
</evidence>
<dbReference type="GO" id="GO:0005524">
    <property type="term" value="F:ATP binding"/>
    <property type="evidence" value="ECO:0007669"/>
    <property type="project" value="UniProtKB-UniRule"/>
</dbReference>
<dbReference type="NCBIfam" id="TIGR00472">
    <property type="entry name" value="pheT_bact"/>
    <property type="match status" value="1"/>
</dbReference>
<dbReference type="GO" id="GO:0006432">
    <property type="term" value="P:phenylalanyl-tRNA aminoacylation"/>
    <property type="evidence" value="ECO:0007669"/>
    <property type="project" value="UniProtKB-UniRule"/>
</dbReference>
<accession>A0A3D8J886</accession>